<proteinExistence type="predicted"/>
<dbReference type="EMBL" id="CP000830">
    <property type="protein sequence ID" value="ABV94511.1"/>
    <property type="molecule type" value="Genomic_DNA"/>
</dbReference>
<reference evidence="3" key="1">
    <citation type="journal article" date="2010" name="ISME J.">
        <title>The complete genome sequence of the algal symbiont Dinoroseobacter shibae: a hitchhiker's guide to life in the sea.</title>
        <authorList>
            <person name="Wagner-Dobler I."/>
            <person name="Ballhausen B."/>
            <person name="Berger M."/>
            <person name="Brinkhoff T."/>
            <person name="Buchholz I."/>
            <person name="Bunk B."/>
            <person name="Cypionka H."/>
            <person name="Daniel R."/>
            <person name="Drepper T."/>
            <person name="Gerdts G."/>
            <person name="Hahnke S."/>
            <person name="Han C."/>
            <person name="Jahn D."/>
            <person name="Kalhoefer D."/>
            <person name="Kiss H."/>
            <person name="Klenk H.P."/>
            <person name="Kyrpides N."/>
            <person name="Liebl W."/>
            <person name="Liesegang H."/>
            <person name="Meincke L."/>
            <person name="Pati A."/>
            <person name="Petersen J."/>
            <person name="Piekarski T."/>
            <person name="Pommerenke C."/>
            <person name="Pradella S."/>
            <person name="Pukall R."/>
            <person name="Rabus R."/>
            <person name="Stackebrandt E."/>
            <person name="Thole S."/>
            <person name="Thompson L."/>
            <person name="Tielen P."/>
            <person name="Tomasch J."/>
            <person name="von Jan M."/>
            <person name="Wanphrut N."/>
            <person name="Wichels A."/>
            <person name="Zech H."/>
            <person name="Simon M."/>
        </authorList>
    </citation>
    <scope>NUCLEOTIDE SEQUENCE [LARGE SCALE GENOMIC DNA]</scope>
    <source>
        <strain evidence="3">DSM 16493 / NCIMB 14021 / DFL 12</strain>
    </source>
</reference>
<dbReference type="Proteomes" id="UP000006833">
    <property type="component" value="Chromosome"/>
</dbReference>
<name>A8LJ16_DINSH</name>
<dbReference type="HOGENOM" id="CLU_184490_2_0_5"/>
<evidence type="ECO:0000313" key="2">
    <source>
        <dbReference type="EMBL" id="ABV94511.1"/>
    </source>
</evidence>
<evidence type="ECO:0000259" key="1">
    <source>
        <dbReference type="Pfam" id="PF06568"/>
    </source>
</evidence>
<dbReference type="eggNOG" id="COG5457">
    <property type="taxonomic scope" value="Bacteria"/>
</dbReference>
<dbReference type="STRING" id="398580.Dshi_2778"/>
<sequence length="72" mass="8259">MPAHTLSRPIRGQAALPSLSRRALSALVGLWRTRRALRDLDDRMLRDIGVSRSEALTEARRPIWDVPTGWRR</sequence>
<keyword evidence="3" id="KW-1185">Reference proteome</keyword>
<dbReference type="RefSeq" id="WP_012179439.1">
    <property type="nucleotide sequence ID" value="NC_009952.1"/>
</dbReference>
<evidence type="ECO:0000313" key="3">
    <source>
        <dbReference type="Proteomes" id="UP000006833"/>
    </source>
</evidence>
<feature type="domain" description="YjiS-like" evidence="1">
    <location>
        <begin position="23"/>
        <end position="55"/>
    </location>
</feature>
<organism evidence="2 3">
    <name type="scientific">Dinoroseobacter shibae (strain DSM 16493 / NCIMB 14021 / DFL 12)</name>
    <dbReference type="NCBI Taxonomy" id="398580"/>
    <lineage>
        <taxon>Bacteria</taxon>
        <taxon>Pseudomonadati</taxon>
        <taxon>Pseudomonadota</taxon>
        <taxon>Alphaproteobacteria</taxon>
        <taxon>Rhodobacterales</taxon>
        <taxon>Roseobacteraceae</taxon>
        <taxon>Dinoroseobacter</taxon>
    </lineage>
</organism>
<protein>
    <recommendedName>
        <fullName evidence="1">YjiS-like domain-containing protein</fullName>
    </recommendedName>
</protein>
<dbReference type="KEGG" id="dsh:Dshi_2778"/>
<dbReference type="Pfam" id="PF06568">
    <property type="entry name" value="YjiS-like"/>
    <property type="match status" value="1"/>
</dbReference>
<dbReference type="AlphaFoldDB" id="A8LJ16"/>
<gene>
    <name evidence="2" type="ordered locus">Dshi_2778</name>
</gene>
<dbReference type="InterPro" id="IPR009506">
    <property type="entry name" value="YjiS-like"/>
</dbReference>
<accession>A8LJ16</accession>